<dbReference type="EMBL" id="SMOL01000143">
    <property type="protein sequence ID" value="KAB2631595.1"/>
    <property type="molecule type" value="Genomic_DNA"/>
</dbReference>
<protein>
    <submittedName>
        <fullName evidence="1">Dehydration-responsive element-binding protein 1B-like</fullName>
    </submittedName>
</protein>
<comment type="caution">
    <text evidence="1">The sequence shown here is derived from an EMBL/GenBank/DDBJ whole genome shotgun (WGS) entry which is preliminary data.</text>
</comment>
<accession>A0A5N5HUQ4</accession>
<reference evidence="1 2" key="3">
    <citation type="submission" date="2019-11" db="EMBL/GenBank/DDBJ databases">
        <title>A de novo genome assembly of a pear dwarfing rootstock.</title>
        <authorList>
            <person name="Wang F."/>
            <person name="Wang J."/>
            <person name="Li S."/>
            <person name="Zhang Y."/>
            <person name="Fang M."/>
            <person name="Ma L."/>
            <person name="Zhao Y."/>
            <person name="Jiang S."/>
        </authorList>
    </citation>
    <scope>NUCLEOTIDE SEQUENCE [LARGE SCALE GENOMIC DNA]</scope>
    <source>
        <strain evidence="1">S2</strain>
        <tissue evidence="1">Leaf</tissue>
    </source>
</reference>
<proteinExistence type="predicted"/>
<reference evidence="2" key="2">
    <citation type="submission" date="2019-10" db="EMBL/GenBank/DDBJ databases">
        <title>A de novo genome assembly of a pear dwarfing rootstock.</title>
        <authorList>
            <person name="Wang F."/>
            <person name="Wang J."/>
            <person name="Li S."/>
            <person name="Zhang Y."/>
            <person name="Fang M."/>
            <person name="Ma L."/>
            <person name="Zhao Y."/>
            <person name="Jiang S."/>
        </authorList>
    </citation>
    <scope>NUCLEOTIDE SEQUENCE [LARGE SCALE GENOMIC DNA]</scope>
</reference>
<evidence type="ECO:0000313" key="2">
    <source>
        <dbReference type="Proteomes" id="UP000327157"/>
    </source>
</evidence>
<evidence type="ECO:0000313" key="1">
    <source>
        <dbReference type="EMBL" id="KAB2631595.1"/>
    </source>
</evidence>
<name>A0A5N5HUQ4_9ROSA</name>
<dbReference type="Proteomes" id="UP000327157">
    <property type="component" value="Chromosome 12"/>
</dbReference>
<dbReference type="AlphaFoldDB" id="A0A5N5HUQ4"/>
<reference evidence="1 2" key="1">
    <citation type="submission" date="2019-09" db="EMBL/GenBank/DDBJ databases">
        <authorList>
            <person name="Ou C."/>
        </authorList>
    </citation>
    <scope>NUCLEOTIDE SEQUENCE [LARGE SCALE GENOMIC DNA]</scope>
    <source>
        <strain evidence="1">S2</strain>
        <tissue evidence="1">Leaf</tissue>
    </source>
</reference>
<keyword evidence="2" id="KW-1185">Reference proteome</keyword>
<sequence length="89" mass="9824">MYQCVAFTSPDMAATCSFGSQGLVCFIELSQRCKCLAAHFESNACTGKDIQFKASSSSSLKLEKVEKEELRKVLYLDEEGLSNMHAKGF</sequence>
<gene>
    <name evidence="1" type="ORF">D8674_009114</name>
</gene>
<organism evidence="1 2">
    <name type="scientific">Pyrus ussuriensis x Pyrus communis</name>
    <dbReference type="NCBI Taxonomy" id="2448454"/>
    <lineage>
        <taxon>Eukaryota</taxon>
        <taxon>Viridiplantae</taxon>
        <taxon>Streptophyta</taxon>
        <taxon>Embryophyta</taxon>
        <taxon>Tracheophyta</taxon>
        <taxon>Spermatophyta</taxon>
        <taxon>Magnoliopsida</taxon>
        <taxon>eudicotyledons</taxon>
        <taxon>Gunneridae</taxon>
        <taxon>Pentapetalae</taxon>
        <taxon>rosids</taxon>
        <taxon>fabids</taxon>
        <taxon>Rosales</taxon>
        <taxon>Rosaceae</taxon>
        <taxon>Amygdaloideae</taxon>
        <taxon>Maleae</taxon>
        <taxon>Pyrus</taxon>
    </lineage>
</organism>